<dbReference type="SUPFAM" id="SSF57889">
    <property type="entry name" value="Cysteine-rich domain"/>
    <property type="match status" value="1"/>
</dbReference>
<evidence type="ECO:0000313" key="2">
    <source>
        <dbReference type="Proteomes" id="UP001157418"/>
    </source>
</evidence>
<accession>A0AAU9M906</accession>
<dbReference type="EMBL" id="CAKMRJ010001112">
    <property type="protein sequence ID" value="CAH1420574.1"/>
    <property type="molecule type" value="Genomic_DNA"/>
</dbReference>
<reference evidence="1 2" key="1">
    <citation type="submission" date="2022-01" db="EMBL/GenBank/DDBJ databases">
        <authorList>
            <person name="Xiong W."/>
            <person name="Schranz E."/>
        </authorList>
    </citation>
    <scope>NUCLEOTIDE SEQUENCE [LARGE SCALE GENOMIC DNA]</scope>
</reference>
<protein>
    <recommendedName>
        <fullName evidence="3">DC1 domain-containing protein</fullName>
    </recommendedName>
</protein>
<gene>
    <name evidence="1" type="ORF">LVIROSA_LOCUS8026</name>
</gene>
<evidence type="ECO:0008006" key="3">
    <source>
        <dbReference type="Google" id="ProtNLM"/>
    </source>
</evidence>
<organism evidence="1 2">
    <name type="scientific">Lactuca virosa</name>
    <dbReference type="NCBI Taxonomy" id="75947"/>
    <lineage>
        <taxon>Eukaryota</taxon>
        <taxon>Viridiplantae</taxon>
        <taxon>Streptophyta</taxon>
        <taxon>Embryophyta</taxon>
        <taxon>Tracheophyta</taxon>
        <taxon>Spermatophyta</taxon>
        <taxon>Magnoliopsida</taxon>
        <taxon>eudicotyledons</taxon>
        <taxon>Gunneridae</taxon>
        <taxon>Pentapetalae</taxon>
        <taxon>asterids</taxon>
        <taxon>campanulids</taxon>
        <taxon>Asterales</taxon>
        <taxon>Asteraceae</taxon>
        <taxon>Cichorioideae</taxon>
        <taxon>Cichorieae</taxon>
        <taxon>Lactucinae</taxon>
        <taxon>Lactuca</taxon>
    </lineage>
</organism>
<keyword evidence="2" id="KW-1185">Reference proteome</keyword>
<comment type="caution">
    <text evidence="1">The sequence shown here is derived from an EMBL/GenBank/DDBJ whole genome shotgun (WGS) entry which is preliminary data.</text>
</comment>
<dbReference type="Proteomes" id="UP001157418">
    <property type="component" value="Unassembled WGS sequence"/>
</dbReference>
<dbReference type="InterPro" id="IPR046349">
    <property type="entry name" value="C1-like_sf"/>
</dbReference>
<sequence>MEQLVHFSHMHPLILVYLQSNHNNETSDEEDEDEGAHENDFVVKDNHVGQCNMCKEHIYSFHLCYYYCKDCDYSLHKFCAELPNILRKHPLHPNHNLTLSKSFQDSNPVYDFDHELTCCICNLKWKYFCNYHCSVCKFNMDITCATISQHNGPPKPP</sequence>
<dbReference type="AlphaFoldDB" id="A0AAU9M906"/>
<evidence type="ECO:0000313" key="1">
    <source>
        <dbReference type="EMBL" id="CAH1420574.1"/>
    </source>
</evidence>
<dbReference type="PANTHER" id="PTHR46288:SF27">
    <property type="entry name" value="CYSTEINE_HISTIDINE-RICH C1 DOMAIN FAMILY PROTEIN"/>
    <property type="match status" value="1"/>
</dbReference>
<name>A0AAU9M906_9ASTR</name>
<proteinExistence type="predicted"/>
<dbReference type="PANTHER" id="PTHR46288">
    <property type="entry name" value="PHORBOL-ESTER/DAG-TYPE DOMAIN-CONTAINING PROTEIN"/>
    <property type="match status" value="1"/>
</dbReference>